<dbReference type="RefSeq" id="WP_106350682.1">
    <property type="nucleotide sequence ID" value="NZ_PVUE01000021.1"/>
</dbReference>
<protein>
    <submittedName>
        <fullName evidence="5">Amino acid/amide ABC transporter substrate-binding protein (HAAT family)</fullName>
    </submittedName>
</protein>
<dbReference type="Pfam" id="PF13458">
    <property type="entry name" value="Peripla_BP_6"/>
    <property type="match status" value="1"/>
</dbReference>
<dbReference type="InterPro" id="IPR028081">
    <property type="entry name" value="Leu-bd"/>
</dbReference>
<evidence type="ECO:0000313" key="6">
    <source>
        <dbReference type="Proteomes" id="UP000237752"/>
    </source>
</evidence>
<sequence>MTNKSTRWAVSISMALALAVTGCSTKGGSSNETKTDDSGVKTGVGVTDDTISIGVLTDQTGVFKTVATGFARGNEVWADEVNAAGGICGRDIKLEVRDTGYAADKAVALYPEVKDKVLGVMQLVGSPILAALKSQITSDKIVTIPMSWASTNLDSEAVMMLGATYDVEMINGLGYLKDEGIIAKGDKIGHIYIDSEYGQGGLLGSKHFTKQNDMELVDVKVTASDADMTAAVTQLKSAGVKAIAITLAPAAASSVLTQDAAQGLNVPVIGNNPAFDVTLLSTPAKSAFEELFYRVTGVVPWNADGNETAQKIATEYEAKYQEGQSDNVNMGYLSGVAYQALLEKACDNKDLTRDGMIKALSETKVDSKGVGADMDFSKPGQPSARESIIVRPDSSVVGGLVVVQESKASDEAKSYKTPLQK</sequence>
<dbReference type="AlphaFoldDB" id="A0A2T0ZJZ1"/>
<evidence type="ECO:0000256" key="2">
    <source>
        <dbReference type="ARBA" id="ARBA00022729"/>
    </source>
</evidence>
<dbReference type="SUPFAM" id="SSF53822">
    <property type="entry name" value="Periplasmic binding protein-like I"/>
    <property type="match status" value="1"/>
</dbReference>
<name>A0A2T0ZJZ1_9ACTN</name>
<dbReference type="PANTHER" id="PTHR47235">
    <property type="entry name" value="BLR6548 PROTEIN"/>
    <property type="match status" value="1"/>
</dbReference>
<organism evidence="5 6">
    <name type="scientific">Antricoccus suffuscus</name>
    <dbReference type="NCBI Taxonomy" id="1629062"/>
    <lineage>
        <taxon>Bacteria</taxon>
        <taxon>Bacillati</taxon>
        <taxon>Actinomycetota</taxon>
        <taxon>Actinomycetes</taxon>
        <taxon>Geodermatophilales</taxon>
        <taxon>Antricoccaceae</taxon>
        <taxon>Antricoccus</taxon>
    </lineage>
</organism>
<comment type="caution">
    <text evidence="5">The sequence shown here is derived from an EMBL/GenBank/DDBJ whole genome shotgun (WGS) entry which is preliminary data.</text>
</comment>
<feature type="domain" description="Leucine-binding protein" evidence="4">
    <location>
        <begin position="50"/>
        <end position="383"/>
    </location>
</feature>
<keyword evidence="6" id="KW-1185">Reference proteome</keyword>
<dbReference type="PROSITE" id="PS51257">
    <property type="entry name" value="PROKAR_LIPOPROTEIN"/>
    <property type="match status" value="1"/>
</dbReference>
<gene>
    <name evidence="5" type="ORF">CLV47_12162</name>
</gene>
<comment type="similarity">
    <text evidence="1">Belongs to the leucine-binding protein family.</text>
</comment>
<dbReference type="OrthoDB" id="26870at2"/>
<reference evidence="5 6" key="1">
    <citation type="submission" date="2018-03" db="EMBL/GenBank/DDBJ databases">
        <title>Genomic Encyclopedia of Archaeal and Bacterial Type Strains, Phase II (KMG-II): from individual species to whole genera.</title>
        <authorList>
            <person name="Goeker M."/>
        </authorList>
    </citation>
    <scope>NUCLEOTIDE SEQUENCE [LARGE SCALE GENOMIC DNA]</scope>
    <source>
        <strain evidence="5 6">DSM 100065</strain>
    </source>
</reference>
<proteinExistence type="inferred from homology"/>
<dbReference type="Proteomes" id="UP000237752">
    <property type="component" value="Unassembled WGS sequence"/>
</dbReference>
<dbReference type="InterPro" id="IPR028082">
    <property type="entry name" value="Peripla_BP_I"/>
</dbReference>
<evidence type="ECO:0000259" key="4">
    <source>
        <dbReference type="Pfam" id="PF13458"/>
    </source>
</evidence>
<dbReference type="PANTHER" id="PTHR47235:SF1">
    <property type="entry name" value="BLR6548 PROTEIN"/>
    <property type="match status" value="1"/>
</dbReference>
<keyword evidence="2 3" id="KW-0732">Signal</keyword>
<dbReference type="EMBL" id="PVUE01000021">
    <property type="protein sequence ID" value="PRZ36625.1"/>
    <property type="molecule type" value="Genomic_DNA"/>
</dbReference>
<evidence type="ECO:0000256" key="1">
    <source>
        <dbReference type="ARBA" id="ARBA00010062"/>
    </source>
</evidence>
<accession>A0A2T0ZJZ1</accession>
<evidence type="ECO:0000313" key="5">
    <source>
        <dbReference type="EMBL" id="PRZ36625.1"/>
    </source>
</evidence>
<evidence type="ECO:0000256" key="3">
    <source>
        <dbReference type="SAM" id="SignalP"/>
    </source>
</evidence>
<feature type="signal peptide" evidence="3">
    <location>
        <begin position="1"/>
        <end position="19"/>
    </location>
</feature>
<dbReference type="Gene3D" id="3.40.50.2300">
    <property type="match status" value="2"/>
</dbReference>
<feature type="chain" id="PRO_5039321454" evidence="3">
    <location>
        <begin position="20"/>
        <end position="421"/>
    </location>
</feature>